<dbReference type="SUPFAM" id="SSF141571">
    <property type="entry name" value="Pentapeptide repeat-like"/>
    <property type="match status" value="1"/>
</dbReference>
<dbReference type="InterPro" id="IPR001646">
    <property type="entry name" value="5peptide_repeat"/>
</dbReference>
<name>A0A3A4KFQ3_9NOCA</name>
<dbReference type="Proteomes" id="UP000266677">
    <property type="component" value="Unassembled WGS sequence"/>
</dbReference>
<dbReference type="RefSeq" id="WP_120041385.1">
    <property type="nucleotide sequence ID" value="NZ_QZFU01000019.1"/>
</dbReference>
<protein>
    <submittedName>
        <fullName evidence="3">Pentapeptide repeat-containing protein</fullName>
    </submittedName>
</protein>
<feature type="transmembrane region" description="Helical" evidence="2">
    <location>
        <begin position="56"/>
        <end position="74"/>
    </location>
</feature>
<feature type="region of interest" description="Disordered" evidence="1">
    <location>
        <begin position="449"/>
        <end position="469"/>
    </location>
</feature>
<feature type="compositionally biased region" description="Pro residues" evidence="1">
    <location>
        <begin position="458"/>
        <end position="469"/>
    </location>
</feature>
<feature type="transmembrane region" description="Helical" evidence="2">
    <location>
        <begin position="15"/>
        <end position="36"/>
    </location>
</feature>
<proteinExistence type="predicted"/>
<sequence length="469" mass="52127">MRWGRFDNRLHHSGLLYSVLGMITGGLCFGVTIWWAFSRTYGVRPEPAGAGELLRIVGSVVVAVFGLVTVVVTYRRQRDSERGRFAQIFGAAAKQLGDTDVAVRIAGVYAMAGVADEFRSHGRRQQCVDVLCGYLRLPFDAEGGADHLVSRKESVEESEVKVERTYQFRQNDSEVRGTIVRVIAARLLRSAEISWSHCDFDFTGAVLDQLDLRHAVLSGRHISFARCRFLGATQFEHATFDGPHTTFRGAVFKGGPVSFEQARFGAARPERSESRGTGTIFDEAVFEGQVSFEGAIFRGPRTQFQGTRFLGSRTAFLETAFRAEQTSFERAGLDGEHIVFRAAEFSGATITFTGAQFYAATTTFDEARIGAAPRLRARATRETDFRRAEFHGSLTFARTVFAGRAVDFTEADFFGEISFAQTKFAATDIRFDRPKAWVGTRFDWDDNPLAKPAVVKPNPWPPTPTDPTR</sequence>
<evidence type="ECO:0000313" key="3">
    <source>
        <dbReference type="EMBL" id="RJO74758.1"/>
    </source>
</evidence>
<organism evidence="3 4">
    <name type="scientific">Nocardia panacis</name>
    <dbReference type="NCBI Taxonomy" id="2340916"/>
    <lineage>
        <taxon>Bacteria</taxon>
        <taxon>Bacillati</taxon>
        <taxon>Actinomycetota</taxon>
        <taxon>Actinomycetes</taxon>
        <taxon>Mycobacteriales</taxon>
        <taxon>Nocardiaceae</taxon>
        <taxon>Nocardia</taxon>
    </lineage>
</organism>
<gene>
    <name evidence="3" type="ORF">D5S18_14985</name>
</gene>
<evidence type="ECO:0000313" key="4">
    <source>
        <dbReference type="Proteomes" id="UP000266677"/>
    </source>
</evidence>
<reference evidence="3 4" key="1">
    <citation type="submission" date="2018-09" db="EMBL/GenBank/DDBJ databases">
        <title>YIM PH21274 draft genome.</title>
        <authorList>
            <person name="Miao C."/>
        </authorList>
    </citation>
    <scope>NUCLEOTIDE SEQUENCE [LARGE SCALE GENOMIC DNA]</scope>
    <source>
        <strain evidence="3 4">YIM PH 21724</strain>
    </source>
</reference>
<dbReference type="OrthoDB" id="8440251at2"/>
<evidence type="ECO:0000256" key="1">
    <source>
        <dbReference type="SAM" id="MobiDB-lite"/>
    </source>
</evidence>
<dbReference type="Pfam" id="PF13576">
    <property type="entry name" value="Pentapeptide_3"/>
    <property type="match status" value="1"/>
</dbReference>
<dbReference type="Gene3D" id="2.160.20.80">
    <property type="entry name" value="E3 ubiquitin-protein ligase SopA"/>
    <property type="match status" value="1"/>
</dbReference>
<keyword evidence="2" id="KW-0812">Transmembrane</keyword>
<keyword evidence="2" id="KW-0472">Membrane</keyword>
<evidence type="ECO:0000256" key="2">
    <source>
        <dbReference type="SAM" id="Phobius"/>
    </source>
</evidence>
<dbReference type="EMBL" id="QZFU01000019">
    <property type="protein sequence ID" value="RJO74758.1"/>
    <property type="molecule type" value="Genomic_DNA"/>
</dbReference>
<comment type="caution">
    <text evidence="3">The sequence shown here is derived from an EMBL/GenBank/DDBJ whole genome shotgun (WGS) entry which is preliminary data.</text>
</comment>
<dbReference type="AlphaFoldDB" id="A0A3A4KFQ3"/>
<accession>A0A3A4KFQ3</accession>
<keyword evidence="2" id="KW-1133">Transmembrane helix</keyword>
<keyword evidence="4" id="KW-1185">Reference proteome</keyword>